<accession>A0A4Y9YES7</accession>
<evidence type="ECO:0000256" key="2">
    <source>
        <dbReference type="SAM" id="Phobius"/>
    </source>
</evidence>
<dbReference type="Proteomes" id="UP000298390">
    <property type="component" value="Unassembled WGS sequence"/>
</dbReference>
<feature type="compositionally biased region" description="Low complexity" evidence="1">
    <location>
        <begin position="10"/>
        <end position="25"/>
    </location>
</feature>
<feature type="transmembrane region" description="Helical" evidence="2">
    <location>
        <begin position="104"/>
        <end position="127"/>
    </location>
</feature>
<evidence type="ECO:0000313" key="4">
    <source>
        <dbReference type="Proteomes" id="UP000298390"/>
    </source>
</evidence>
<proteinExistence type="predicted"/>
<organism evidence="3 4">
    <name type="scientific">Rhodofomes roseus</name>
    <dbReference type="NCBI Taxonomy" id="34475"/>
    <lineage>
        <taxon>Eukaryota</taxon>
        <taxon>Fungi</taxon>
        <taxon>Dikarya</taxon>
        <taxon>Basidiomycota</taxon>
        <taxon>Agaricomycotina</taxon>
        <taxon>Agaricomycetes</taxon>
        <taxon>Polyporales</taxon>
        <taxon>Rhodofomes</taxon>
    </lineage>
</organism>
<protein>
    <submittedName>
        <fullName evidence="3">Uncharacterized protein</fullName>
    </submittedName>
</protein>
<name>A0A4Y9YES7_9APHY</name>
<dbReference type="CDD" id="cd12087">
    <property type="entry name" value="TM_EGFR-like"/>
    <property type="match status" value="1"/>
</dbReference>
<reference evidence="3 4" key="1">
    <citation type="submission" date="2019-01" db="EMBL/GenBank/DDBJ databases">
        <title>Genome sequencing of the rare red list fungi Fomitopsis rosea.</title>
        <authorList>
            <person name="Buettner E."/>
            <person name="Kellner H."/>
        </authorList>
    </citation>
    <scope>NUCLEOTIDE SEQUENCE [LARGE SCALE GENOMIC DNA]</scope>
    <source>
        <strain evidence="3 4">DSM 105464</strain>
    </source>
</reference>
<dbReference type="EMBL" id="SEKV01000241">
    <property type="protein sequence ID" value="TFY60702.1"/>
    <property type="molecule type" value="Genomic_DNA"/>
</dbReference>
<evidence type="ECO:0000313" key="3">
    <source>
        <dbReference type="EMBL" id="TFY60702.1"/>
    </source>
</evidence>
<keyword evidence="2" id="KW-0472">Membrane</keyword>
<sequence length="201" mass="20726">MPPILGTVTPADPAAASSPSVSAAAPANQPVGVAMSGPTSISSTTTTAYGLIAQSSSASTIATMHESKTPNGATGTSVSNPSNTLSTSIMPSSGVSAKHHSHTAAIAGGVIGMLAVLFLASGIWFMWRRRGRRIAPSTWFMATGIRPKPGLVPVQSRFVRLDAGEDEDPPPAYERAFEEAAPTHAERGAIDEKSESRVSKE</sequence>
<keyword evidence="2" id="KW-1133">Transmembrane helix</keyword>
<keyword evidence="2" id="KW-0812">Transmembrane</keyword>
<comment type="caution">
    <text evidence="3">The sequence shown here is derived from an EMBL/GenBank/DDBJ whole genome shotgun (WGS) entry which is preliminary data.</text>
</comment>
<feature type="region of interest" description="Disordered" evidence="1">
    <location>
        <begin position="163"/>
        <end position="201"/>
    </location>
</feature>
<feature type="region of interest" description="Disordered" evidence="1">
    <location>
        <begin position="1"/>
        <end position="25"/>
    </location>
</feature>
<gene>
    <name evidence="3" type="ORF">EVJ58_g4972</name>
</gene>
<feature type="region of interest" description="Disordered" evidence="1">
    <location>
        <begin position="61"/>
        <end position="94"/>
    </location>
</feature>
<feature type="compositionally biased region" description="Polar residues" evidence="1">
    <location>
        <begin position="69"/>
        <end position="94"/>
    </location>
</feature>
<dbReference type="AlphaFoldDB" id="A0A4Y9YES7"/>
<evidence type="ECO:0000256" key="1">
    <source>
        <dbReference type="SAM" id="MobiDB-lite"/>
    </source>
</evidence>
<feature type="compositionally biased region" description="Basic and acidic residues" evidence="1">
    <location>
        <begin position="184"/>
        <end position="201"/>
    </location>
</feature>